<dbReference type="SUPFAM" id="SSF56935">
    <property type="entry name" value="Porins"/>
    <property type="match status" value="1"/>
</dbReference>
<feature type="domain" description="TonB-dependent receptor plug" evidence="15">
    <location>
        <begin position="55"/>
        <end position="164"/>
    </location>
</feature>
<keyword evidence="9" id="KW-0675">Receptor</keyword>
<reference evidence="16 17" key="1">
    <citation type="submission" date="2014-07" db="EMBL/GenBank/DDBJ databases">
        <title>Comparative analysis of Nitrosococcus oceani genome inventories of strains from Pacific and Atlantic gyres.</title>
        <authorList>
            <person name="Lim C.K."/>
            <person name="Wang L."/>
            <person name="Sayavedra-Soto L.A."/>
            <person name="Klotz M.G."/>
        </authorList>
    </citation>
    <scope>NUCLEOTIDE SEQUENCE [LARGE SCALE GENOMIC DNA]</scope>
    <source>
        <strain evidence="16 17">C-27</strain>
    </source>
</reference>
<evidence type="ECO:0000259" key="14">
    <source>
        <dbReference type="Pfam" id="PF00593"/>
    </source>
</evidence>
<dbReference type="PANTHER" id="PTHR30069">
    <property type="entry name" value="TONB-DEPENDENT OUTER MEMBRANE RECEPTOR"/>
    <property type="match status" value="1"/>
</dbReference>
<dbReference type="InterPro" id="IPR037066">
    <property type="entry name" value="Plug_dom_sf"/>
</dbReference>
<evidence type="ECO:0000256" key="12">
    <source>
        <dbReference type="RuleBase" id="RU003357"/>
    </source>
</evidence>
<dbReference type="Gene3D" id="2.40.170.20">
    <property type="entry name" value="TonB-dependent receptor, beta-barrel domain"/>
    <property type="match status" value="1"/>
</dbReference>
<name>A0A0E2ZN44_9GAMM</name>
<accession>A0A0E2ZN44</accession>
<keyword evidence="5 11" id="KW-0812">Transmembrane</keyword>
<dbReference type="GO" id="GO:0044718">
    <property type="term" value="P:siderophore transmembrane transport"/>
    <property type="evidence" value="ECO:0007669"/>
    <property type="project" value="TreeGrafter"/>
</dbReference>
<dbReference type="OrthoDB" id="9815954at2"/>
<evidence type="ECO:0000256" key="8">
    <source>
        <dbReference type="ARBA" id="ARBA00023136"/>
    </source>
</evidence>
<dbReference type="PANTHER" id="PTHR30069:SF29">
    <property type="entry name" value="HEMOGLOBIN AND HEMOGLOBIN-HAPTOGLOBIN-BINDING PROTEIN 1-RELATED"/>
    <property type="match status" value="1"/>
</dbReference>
<gene>
    <name evidence="16" type="ORF">IB75_06620</name>
</gene>
<keyword evidence="6 13" id="KW-0732">Signal</keyword>
<comment type="similarity">
    <text evidence="2">Belongs to the TonB-dependent receptor family. Hemoglobin/haptoglobin binding protein subfamily.</text>
</comment>
<sequence>MYFSLITRSIFCLLMFYAVNALAISLEADDEEALLSLYGDEEMISLATGNSKPISRAPAIATVITAEDIKEIGATDIDQVLETVPGLHVARSPRGYNPIYTFRGIFSQFNSQVLMLINGIPITNLFAGDRNQVWGGLPVQSIARVEVIRGPGSAIYGADAFAGVINIITKAKEDIAGTEVGGRAGSFNSWDGWALHGDSWGGFDVAVMLEYGDTDGQRRTIDEDAQTFFDSQFNTDASLAPGSVNLQRENFDARVDISREHWRLRAGLQRRQNVGTGAGVAQALDPSGRFASDRWNADLTYHNPEFFSENWDVTAQLSYFNTSQEVEQNVRLFPPGADFNSAPGIDFPEGVIGNPEVFERHARFKVSTFYTGFEQHQIHAGTGMRYGDLYDVKEVKNYEFDFETGLPRPLGGLRDVTGDLSQVFLRERDRKNYYVFLQDVWNFANDWEFTAGVRYDHFSDFGDTVNPRLALVWATRYNLTTKLLYGRAFRAPSFAELFNINNPVAIGNPNLDPETIETVELAFDYRPSNALRLALSLFHYRWDDIIQFVSDPGTSVNVAENAGRQKGFGMELEADWALTSNFHLLGNYAFQHSTDEKTGKNAGHAPQHQIYLRGSWEFLPHWRLTPQFNWVIDRSRTASDSRPAINNYSIFDLTLRRTAIKRHWEVAFSVRNLFDSDAREPSPAGNPGALIPNDLPLSGRSFFGEIRFRF</sequence>
<feature type="signal peptide" evidence="13">
    <location>
        <begin position="1"/>
        <end position="23"/>
    </location>
</feature>
<evidence type="ECO:0000256" key="6">
    <source>
        <dbReference type="ARBA" id="ARBA00022729"/>
    </source>
</evidence>
<evidence type="ECO:0000256" key="3">
    <source>
        <dbReference type="ARBA" id="ARBA00022448"/>
    </source>
</evidence>
<evidence type="ECO:0000256" key="7">
    <source>
        <dbReference type="ARBA" id="ARBA00023077"/>
    </source>
</evidence>
<dbReference type="AlphaFoldDB" id="A0A0E2ZN44"/>
<proteinExistence type="inferred from homology"/>
<feature type="domain" description="TonB-dependent receptor-like beta-barrel" evidence="14">
    <location>
        <begin position="263"/>
        <end position="673"/>
    </location>
</feature>
<dbReference type="Gene3D" id="2.170.130.10">
    <property type="entry name" value="TonB-dependent receptor, plug domain"/>
    <property type="match status" value="1"/>
</dbReference>
<dbReference type="PROSITE" id="PS52016">
    <property type="entry name" value="TONB_DEPENDENT_REC_3"/>
    <property type="match status" value="1"/>
</dbReference>
<evidence type="ECO:0000256" key="1">
    <source>
        <dbReference type="ARBA" id="ARBA00004571"/>
    </source>
</evidence>
<dbReference type="HOGENOM" id="CLU_008287_18_0_6"/>
<dbReference type="EMBL" id="JPGN01000037">
    <property type="protein sequence ID" value="KFI19787.1"/>
    <property type="molecule type" value="Genomic_DNA"/>
</dbReference>
<keyword evidence="3 11" id="KW-0813">Transport</keyword>
<evidence type="ECO:0000259" key="15">
    <source>
        <dbReference type="Pfam" id="PF07715"/>
    </source>
</evidence>
<keyword evidence="8 11" id="KW-0472">Membrane</keyword>
<protein>
    <submittedName>
        <fullName evidence="16">Ligand-gated channel</fullName>
    </submittedName>
</protein>
<dbReference type="InterPro" id="IPR039426">
    <property type="entry name" value="TonB-dep_rcpt-like"/>
</dbReference>
<feature type="chain" id="PRO_5002408505" evidence="13">
    <location>
        <begin position="24"/>
        <end position="710"/>
    </location>
</feature>
<dbReference type="Pfam" id="PF00593">
    <property type="entry name" value="TonB_dep_Rec_b-barrel"/>
    <property type="match status" value="1"/>
</dbReference>
<evidence type="ECO:0000256" key="13">
    <source>
        <dbReference type="SAM" id="SignalP"/>
    </source>
</evidence>
<keyword evidence="4 11" id="KW-1134">Transmembrane beta strand</keyword>
<evidence type="ECO:0000256" key="9">
    <source>
        <dbReference type="ARBA" id="ARBA00023170"/>
    </source>
</evidence>
<comment type="subcellular location">
    <subcellularLocation>
        <location evidence="1 11">Cell outer membrane</location>
        <topology evidence="1 11">Multi-pass membrane protein</topology>
    </subcellularLocation>
</comment>
<evidence type="ECO:0000256" key="2">
    <source>
        <dbReference type="ARBA" id="ARBA00008143"/>
    </source>
</evidence>
<dbReference type="Pfam" id="PF07715">
    <property type="entry name" value="Plug"/>
    <property type="match status" value="1"/>
</dbReference>
<keyword evidence="10 11" id="KW-0998">Cell outer membrane</keyword>
<dbReference type="InterPro" id="IPR036942">
    <property type="entry name" value="Beta-barrel_TonB_sf"/>
</dbReference>
<dbReference type="CDD" id="cd01347">
    <property type="entry name" value="ligand_gated_channel"/>
    <property type="match status" value="1"/>
</dbReference>
<dbReference type="GO" id="GO:0015344">
    <property type="term" value="F:siderophore uptake transmembrane transporter activity"/>
    <property type="evidence" value="ECO:0007669"/>
    <property type="project" value="TreeGrafter"/>
</dbReference>
<evidence type="ECO:0000256" key="4">
    <source>
        <dbReference type="ARBA" id="ARBA00022452"/>
    </source>
</evidence>
<dbReference type="InterPro" id="IPR000531">
    <property type="entry name" value="Beta-barrel_TonB"/>
</dbReference>
<organism evidence="16 17">
    <name type="scientific">Nitrosococcus oceani C-27</name>
    <dbReference type="NCBI Taxonomy" id="314279"/>
    <lineage>
        <taxon>Bacteria</taxon>
        <taxon>Pseudomonadati</taxon>
        <taxon>Pseudomonadota</taxon>
        <taxon>Gammaproteobacteria</taxon>
        <taxon>Chromatiales</taxon>
        <taxon>Chromatiaceae</taxon>
        <taxon>Nitrosococcus</taxon>
    </lineage>
</organism>
<comment type="caution">
    <text evidence="16">The sequence shown here is derived from an EMBL/GenBank/DDBJ whole genome shotgun (WGS) entry which is preliminary data.</text>
</comment>
<dbReference type="Proteomes" id="UP000028839">
    <property type="component" value="Unassembled WGS sequence"/>
</dbReference>
<evidence type="ECO:0000256" key="5">
    <source>
        <dbReference type="ARBA" id="ARBA00022692"/>
    </source>
</evidence>
<evidence type="ECO:0000256" key="10">
    <source>
        <dbReference type="ARBA" id="ARBA00023237"/>
    </source>
</evidence>
<dbReference type="InterPro" id="IPR012910">
    <property type="entry name" value="Plug_dom"/>
</dbReference>
<dbReference type="GO" id="GO:0009279">
    <property type="term" value="C:cell outer membrane"/>
    <property type="evidence" value="ECO:0007669"/>
    <property type="project" value="UniProtKB-SubCell"/>
</dbReference>
<keyword evidence="7 12" id="KW-0798">TonB box</keyword>
<evidence type="ECO:0000313" key="16">
    <source>
        <dbReference type="EMBL" id="KFI19787.1"/>
    </source>
</evidence>
<evidence type="ECO:0000256" key="11">
    <source>
        <dbReference type="PROSITE-ProRule" id="PRU01360"/>
    </source>
</evidence>
<evidence type="ECO:0000313" key="17">
    <source>
        <dbReference type="Proteomes" id="UP000028839"/>
    </source>
</evidence>